<name>A0ABY3SI99_9BACL</name>
<gene>
    <name evidence="1" type="ORF">L0M14_00430</name>
</gene>
<evidence type="ECO:0000313" key="2">
    <source>
        <dbReference type="Proteomes" id="UP001649230"/>
    </source>
</evidence>
<sequence>MKAEITRILNDVNSFTDIWVKSDLRNNDFKIIDIPNRNLPRGDGIETLTLMLCPNVFSSTEEAFATMLKKFIYYNEEWADDQYGGTIESWFDPLRTFWLPEYIKQNTFEVLPSDEFVDSLRKDLVRICNKNNEILFTSIPEVLNDLNVIGFNKGLLCQDAFGISTEICFFYSWWIGY</sequence>
<proteinExistence type="predicted"/>
<keyword evidence="2" id="KW-1185">Reference proteome</keyword>
<accession>A0ABY3SI99</accession>
<reference evidence="1 2" key="1">
    <citation type="journal article" date="2024" name="Int. J. Syst. Evol. Microbiol.">
        <title>Paenibacillus hexagrammi sp. nov., a novel bacterium isolated from the gut content of Hexagrammos agrammus.</title>
        <authorList>
            <person name="Jung H.K."/>
            <person name="Kim D.G."/>
            <person name="Zin H."/>
            <person name="Park J."/>
            <person name="Jung H."/>
            <person name="Kim Y.O."/>
            <person name="Kong H.J."/>
            <person name="Kim J.W."/>
            <person name="Kim Y.S."/>
        </authorList>
    </citation>
    <scope>NUCLEOTIDE SEQUENCE [LARGE SCALE GENOMIC DNA]</scope>
    <source>
        <strain evidence="1 2">YPD9-1</strain>
    </source>
</reference>
<protein>
    <submittedName>
        <fullName evidence="1">Uncharacterized protein</fullName>
    </submittedName>
</protein>
<evidence type="ECO:0000313" key="1">
    <source>
        <dbReference type="EMBL" id="UJF33772.1"/>
    </source>
</evidence>
<dbReference type="Proteomes" id="UP001649230">
    <property type="component" value="Chromosome"/>
</dbReference>
<dbReference type="RefSeq" id="WP_235120166.1">
    <property type="nucleotide sequence ID" value="NZ_CP090978.1"/>
</dbReference>
<organism evidence="1 2">
    <name type="scientific">Paenibacillus hexagrammi</name>
    <dbReference type="NCBI Taxonomy" id="2908839"/>
    <lineage>
        <taxon>Bacteria</taxon>
        <taxon>Bacillati</taxon>
        <taxon>Bacillota</taxon>
        <taxon>Bacilli</taxon>
        <taxon>Bacillales</taxon>
        <taxon>Paenibacillaceae</taxon>
        <taxon>Paenibacillus</taxon>
    </lineage>
</organism>
<dbReference type="EMBL" id="CP090978">
    <property type="protein sequence ID" value="UJF33772.1"/>
    <property type="molecule type" value="Genomic_DNA"/>
</dbReference>